<comment type="similarity">
    <text evidence="2">Belongs to the RIX1/PELP1 family.</text>
</comment>
<dbReference type="InterPro" id="IPR016024">
    <property type="entry name" value="ARM-type_fold"/>
</dbReference>
<gene>
    <name evidence="7" type="ORF">Moror_8111</name>
</gene>
<dbReference type="GO" id="GO:0005634">
    <property type="term" value="C:nucleus"/>
    <property type="evidence" value="ECO:0007669"/>
    <property type="project" value="UniProtKB-SubCell"/>
</dbReference>
<feature type="region of interest" description="Disordered" evidence="5">
    <location>
        <begin position="703"/>
        <end position="730"/>
    </location>
</feature>
<protein>
    <recommendedName>
        <fullName evidence="3">Pre-rRNA-processing protein RIX1</fullName>
    </recommendedName>
</protein>
<evidence type="ECO:0000313" key="8">
    <source>
        <dbReference type="Proteomes" id="UP000017559"/>
    </source>
</evidence>
<dbReference type="InterPro" id="IPR012583">
    <property type="entry name" value="RIX1_N"/>
</dbReference>
<evidence type="ECO:0000256" key="3">
    <source>
        <dbReference type="ARBA" id="ARBA00021502"/>
    </source>
</evidence>
<dbReference type="PANTHER" id="PTHR34105">
    <property type="entry name" value="PROLINE-, GLUTAMIC ACID- AND LEUCINE-RICH PROTEIN 1"/>
    <property type="match status" value="1"/>
</dbReference>
<organism evidence="7 8">
    <name type="scientific">Moniliophthora roreri (strain MCA 2997)</name>
    <name type="common">Cocoa frosty pod rot fungus</name>
    <name type="synonym">Crinipellis roreri</name>
    <dbReference type="NCBI Taxonomy" id="1381753"/>
    <lineage>
        <taxon>Eukaryota</taxon>
        <taxon>Fungi</taxon>
        <taxon>Dikarya</taxon>
        <taxon>Basidiomycota</taxon>
        <taxon>Agaricomycotina</taxon>
        <taxon>Agaricomycetes</taxon>
        <taxon>Agaricomycetidae</taxon>
        <taxon>Agaricales</taxon>
        <taxon>Marasmiineae</taxon>
        <taxon>Marasmiaceae</taxon>
        <taxon>Moniliophthora</taxon>
    </lineage>
</organism>
<keyword evidence="4" id="KW-0539">Nucleus</keyword>
<evidence type="ECO:0000256" key="1">
    <source>
        <dbReference type="ARBA" id="ARBA00004123"/>
    </source>
</evidence>
<reference evidence="7 8" key="1">
    <citation type="journal article" date="2014" name="BMC Genomics">
        <title>Genome and secretome analysis of the hemibiotrophic fungal pathogen, Moniliophthora roreri, which causes frosty pod rot disease of cacao: mechanisms of the biotrophic and necrotrophic phases.</title>
        <authorList>
            <person name="Meinhardt L.W."/>
            <person name="Costa G.G.L."/>
            <person name="Thomazella D.P.T."/>
            <person name="Teixeira P.J.P.L."/>
            <person name="Carazzolle M.F."/>
            <person name="Schuster S.C."/>
            <person name="Carlson J.E."/>
            <person name="Guiltinan M.J."/>
            <person name="Mieczkowski P."/>
            <person name="Farmer A."/>
            <person name="Ramaraj T."/>
            <person name="Crozier J."/>
            <person name="Davis R.E."/>
            <person name="Shao J."/>
            <person name="Melnick R.L."/>
            <person name="Pereira G.A.G."/>
            <person name="Bailey B.A."/>
        </authorList>
    </citation>
    <scope>NUCLEOTIDE SEQUENCE [LARGE SCALE GENOMIC DNA]</scope>
    <source>
        <strain evidence="7 8">MCA 2997</strain>
    </source>
</reference>
<dbReference type="PANTHER" id="PTHR34105:SF1">
    <property type="entry name" value="PROLINE-, GLUTAMIC ACID- AND LEUCINE-RICH PROTEIN 1"/>
    <property type="match status" value="1"/>
</dbReference>
<dbReference type="STRING" id="1381753.V2X5P1"/>
<sequence>MDIHPVKALLNVQLASDSSAVIHLPYILQIINADYFLPSPHLQKWSLRITSLLHSKEAGAKWAGLCLAHGTSLYSKSVMIECAQSWLGIALPILTRKESSPMLKAALNLCRVIFTSAVDTPEFQRQVSSPNVPKFNAALIYCLENSLDLELKVLALKTLTRLIPIYPNVHRANHTSLSAIVLRILAEQSNHATKILTEPASKLYSVLHLTGGKVGAATLWRKAVDERVASAWTALSALRTTFPASVDQNQQQTPIETDDPSIWTLLNINRLHSSVLAICDLLRTTTSRPVQVPIGPLTRLATALITVTGDEQSEGHFDPTVQAMEVALIPKIWRIACELTSCLAKAIAMHFDPYLTRFCTYIAFHLEQSLKSPERRLFLTTLRTLLTHSHPLDSSILSTRITRAVLLTLSSILPSQSDPERGDDAQGTSVRSKKGKKRARGYEGDEVFRSSLSVICPTVDDGRVILMACDVMQKLLQISEVSPALHSMACRVILSVMLHLPQMSPSLVSADVQMYHELVKRIRDLALELSEGTTSAMGKSLGLVVHALSTAGFDESSLHELDILLHPRLPPLLRSLPQVEAFSLFRTEESEEEMSSRQGLGLEVEAGEEPPPPTRMDDTVMGDARSSPVVPTAPIEPTPKSIVHPPPQTIPAVIPDLTPKLSITNPIAVANVIEKQPDATVVSMVKNSMIKTLPDQGPRISQTKTVIRSSVDAEDEDMPAIDLESDSDSD</sequence>
<comment type="caution">
    <text evidence="7">The sequence shown here is derived from an EMBL/GenBank/DDBJ whole genome shotgun (WGS) entry which is preliminary data.</text>
</comment>
<name>V2X5P1_MONRO</name>
<evidence type="ECO:0000256" key="4">
    <source>
        <dbReference type="ARBA" id="ARBA00023242"/>
    </source>
</evidence>
<proteinExistence type="inferred from homology"/>
<dbReference type="Pfam" id="PF08167">
    <property type="entry name" value="RIX1"/>
    <property type="match status" value="1"/>
</dbReference>
<accession>V2X5P1</accession>
<feature type="compositionally biased region" description="Acidic residues" evidence="5">
    <location>
        <begin position="712"/>
        <end position="730"/>
    </location>
</feature>
<evidence type="ECO:0000256" key="2">
    <source>
        <dbReference type="ARBA" id="ARBA00010511"/>
    </source>
</evidence>
<evidence type="ECO:0000313" key="7">
    <source>
        <dbReference type="EMBL" id="ESK94453.1"/>
    </source>
</evidence>
<feature type="region of interest" description="Disordered" evidence="5">
    <location>
        <begin position="587"/>
        <end position="615"/>
    </location>
</feature>
<comment type="subcellular location">
    <subcellularLocation>
        <location evidence="1">Nucleus</location>
    </subcellularLocation>
</comment>
<dbReference type="Proteomes" id="UP000017559">
    <property type="component" value="Unassembled WGS sequence"/>
</dbReference>
<dbReference type="SUPFAM" id="SSF48371">
    <property type="entry name" value="ARM repeat"/>
    <property type="match status" value="1"/>
</dbReference>
<dbReference type="OrthoDB" id="20900at2759"/>
<dbReference type="GO" id="GO:0006364">
    <property type="term" value="P:rRNA processing"/>
    <property type="evidence" value="ECO:0007669"/>
    <property type="project" value="TreeGrafter"/>
</dbReference>
<evidence type="ECO:0000259" key="6">
    <source>
        <dbReference type="Pfam" id="PF08167"/>
    </source>
</evidence>
<feature type="region of interest" description="Disordered" evidence="5">
    <location>
        <begin position="417"/>
        <end position="438"/>
    </location>
</feature>
<dbReference type="AlphaFoldDB" id="V2X5P1"/>
<feature type="domain" description="Pre-rRNA-processing protein RIX1 N-terminal" evidence="6">
    <location>
        <begin position="8"/>
        <end position="190"/>
    </location>
</feature>
<evidence type="ECO:0000256" key="5">
    <source>
        <dbReference type="SAM" id="MobiDB-lite"/>
    </source>
</evidence>
<dbReference type="HOGENOM" id="CLU_019530_0_0_1"/>
<keyword evidence="8" id="KW-1185">Reference proteome</keyword>
<dbReference type="KEGG" id="mrr:Moror_8111"/>
<dbReference type="EMBL" id="AWSO01000135">
    <property type="protein sequence ID" value="ESK94453.1"/>
    <property type="molecule type" value="Genomic_DNA"/>
</dbReference>